<name>A0AAV3XK19_9CYAN</name>
<dbReference type="InterPro" id="IPR004358">
    <property type="entry name" value="Sig_transdc_His_kin-like_C"/>
</dbReference>
<keyword evidence="4" id="KW-0902">Two-component regulatory system</keyword>
<keyword evidence="3 6" id="KW-0418">Kinase</keyword>
<dbReference type="PANTHER" id="PTHR43065:SF48">
    <property type="entry name" value="HISTIDINE KINASE"/>
    <property type="match status" value="1"/>
</dbReference>
<keyword evidence="7" id="KW-1185">Reference proteome</keyword>
<dbReference type="PANTHER" id="PTHR43065">
    <property type="entry name" value="SENSOR HISTIDINE KINASE"/>
    <property type="match status" value="1"/>
</dbReference>
<dbReference type="SUPFAM" id="SSF55874">
    <property type="entry name" value="ATPase domain of HSP90 chaperone/DNA topoisomerase II/histidine kinase"/>
    <property type="match status" value="1"/>
</dbReference>
<evidence type="ECO:0000256" key="4">
    <source>
        <dbReference type="ARBA" id="ARBA00023012"/>
    </source>
</evidence>
<dbReference type="Proteomes" id="UP001050975">
    <property type="component" value="Unassembled WGS sequence"/>
</dbReference>
<evidence type="ECO:0000313" key="7">
    <source>
        <dbReference type="Proteomes" id="UP001050975"/>
    </source>
</evidence>
<dbReference type="SMART" id="SM00387">
    <property type="entry name" value="HATPase_c"/>
    <property type="match status" value="1"/>
</dbReference>
<dbReference type="EMBL" id="BLAY01000110">
    <property type="protein sequence ID" value="GET41126.1"/>
    <property type="molecule type" value="Genomic_DNA"/>
</dbReference>
<comment type="catalytic activity">
    <reaction evidence="1">
        <text>ATP + protein L-histidine = ADP + protein N-phospho-L-histidine.</text>
        <dbReference type="EC" id="2.7.13.3"/>
    </reaction>
</comment>
<dbReference type="InterPro" id="IPR036890">
    <property type="entry name" value="HATPase_C_sf"/>
</dbReference>
<proteinExistence type="predicted"/>
<evidence type="ECO:0000256" key="1">
    <source>
        <dbReference type="ARBA" id="ARBA00000085"/>
    </source>
</evidence>
<comment type="caution">
    <text evidence="6">The sequence shown here is derived from an EMBL/GenBank/DDBJ whole genome shotgun (WGS) entry which is preliminary data.</text>
</comment>
<dbReference type="PROSITE" id="PS50109">
    <property type="entry name" value="HIS_KIN"/>
    <property type="match status" value="1"/>
</dbReference>
<dbReference type="InterPro" id="IPR003594">
    <property type="entry name" value="HATPase_dom"/>
</dbReference>
<evidence type="ECO:0000256" key="2">
    <source>
        <dbReference type="ARBA" id="ARBA00012438"/>
    </source>
</evidence>
<protein>
    <recommendedName>
        <fullName evidence="2">histidine kinase</fullName>
        <ecNumber evidence="2">2.7.13.3</ecNumber>
    </recommendedName>
</protein>
<dbReference type="PRINTS" id="PR00344">
    <property type="entry name" value="BCTRLSENSOR"/>
</dbReference>
<dbReference type="GO" id="GO:0000160">
    <property type="term" value="P:phosphorelay signal transduction system"/>
    <property type="evidence" value="ECO:0007669"/>
    <property type="project" value="UniProtKB-KW"/>
</dbReference>
<organism evidence="6 7">
    <name type="scientific">Microseira wollei NIES-4236</name>
    <dbReference type="NCBI Taxonomy" id="2530354"/>
    <lineage>
        <taxon>Bacteria</taxon>
        <taxon>Bacillati</taxon>
        <taxon>Cyanobacteriota</taxon>
        <taxon>Cyanophyceae</taxon>
        <taxon>Oscillatoriophycideae</taxon>
        <taxon>Aerosakkonematales</taxon>
        <taxon>Aerosakkonemataceae</taxon>
        <taxon>Microseira</taxon>
    </lineage>
</organism>
<feature type="domain" description="Histidine kinase" evidence="5">
    <location>
        <begin position="57"/>
        <end position="138"/>
    </location>
</feature>
<evidence type="ECO:0000256" key="3">
    <source>
        <dbReference type="ARBA" id="ARBA00022777"/>
    </source>
</evidence>
<dbReference type="Gene3D" id="3.30.565.10">
    <property type="entry name" value="Histidine kinase-like ATPase, C-terminal domain"/>
    <property type="match status" value="1"/>
</dbReference>
<dbReference type="Pfam" id="PF02518">
    <property type="entry name" value="HATPase_c"/>
    <property type="match status" value="1"/>
</dbReference>
<evidence type="ECO:0000259" key="5">
    <source>
        <dbReference type="PROSITE" id="PS50109"/>
    </source>
</evidence>
<reference evidence="6" key="1">
    <citation type="submission" date="2019-10" db="EMBL/GenBank/DDBJ databases">
        <title>Draft genome sequece of Microseira wollei NIES-4236.</title>
        <authorList>
            <person name="Yamaguchi H."/>
            <person name="Suzuki S."/>
            <person name="Kawachi M."/>
        </authorList>
    </citation>
    <scope>NUCLEOTIDE SEQUENCE</scope>
    <source>
        <strain evidence="6">NIES-4236</strain>
    </source>
</reference>
<dbReference type="InterPro" id="IPR005467">
    <property type="entry name" value="His_kinase_dom"/>
</dbReference>
<sequence length="138" mass="15208">MSLKRYAHYDHGDEKKLANITEGIDTVLIIFNTQLKQGGEVVKNYDRSLPEIPCYADELNQVWNNLLQNALQAMENKGTLTIDVTQQDGSICVSFTDTGKGIPPEVLPRIFEPFFTTKPAGIGSGLGLGIVQKLSKNI</sequence>
<dbReference type="EC" id="2.7.13.3" evidence="2"/>
<evidence type="ECO:0000313" key="6">
    <source>
        <dbReference type="EMBL" id="GET41126.1"/>
    </source>
</evidence>
<dbReference type="GO" id="GO:0004673">
    <property type="term" value="F:protein histidine kinase activity"/>
    <property type="evidence" value="ECO:0007669"/>
    <property type="project" value="UniProtKB-EC"/>
</dbReference>
<accession>A0AAV3XK19</accession>
<dbReference type="RefSeq" id="WP_226587342.1">
    <property type="nucleotide sequence ID" value="NZ_BLAY01000110.1"/>
</dbReference>
<gene>
    <name evidence="6" type="ORF">MiSe_59380</name>
</gene>
<dbReference type="AlphaFoldDB" id="A0AAV3XK19"/>
<keyword evidence="3 6" id="KW-0808">Transferase</keyword>